<proteinExistence type="predicted"/>
<evidence type="ECO:0000256" key="1">
    <source>
        <dbReference type="SAM" id="SignalP"/>
    </source>
</evidence>
<reference evidence="2 3" key="1">
    <citation type="submission" date="2020-07" db="EMBL/GenBank/DDBJ databases">
        <authorList>
            <person name="Sun Q."/>
        </authorList>
    </citation>
    <scope>NUCLEOTIDE SEQUENCE [LARGE SCALE GENOMIC DNA]</scope>
    <source>
        <strain evidence="2 3">MAH-1</strain>
    </source>
</reference>
<keyword evidence="2" id="KW-0121">Carboxypeptidase</keyword>
<protein>
    <submittedName>
        <fullName evidence="2">Carboxypeptidase regulatory-like domain-containing protein</fullName>
    </submittedName>
</protein>
<organism evidence="2 3">
    <name type="scientific">Flavobacterium agri</name>
    <dbReference type="NCBI Taxonomy" id="2743471"/>
    <lineage>
        <taxon>Bacteria</taxon>
        <taxon>Pseudomonadati</taxon>
        <taxon>Bacteroidota</taxon>
        <taxon>Flavobacteriia</taxon>
        <taxon>Flavobacteriales</taxon>
        <taxon>Flavobacteriaceae</taxon>
        <taxon>Flavobacterium</taxon>
    </lineage>
</organism>
<feature type="signal peptide" evidence="1">
    <location>
        <begin position="1"/>
        <end position="16"/>
    </location>
</feature>
<accession>A0A7Y8Y2N9</accession>
<keyword evidence="2" id="KW-0378">Hydrolase</keyword>
<gene>
    <name evidence="2" type="ORF">HZF10_10115</name>
</gene>
<dbReference type="GO" id="GO:0004180">
    <property type="term" value="F:carboxypeptidase activity"/>
    <property type="evidence" value="ECO:0007669"/>
    <property type="project" value="UniProtKB-KW"/>
</dbReference>
<keyword evidence="1" id="KW-0732">Signal</keyword>
<dbReference type="Gene3D" id="2.60.40.1120">
    <property type="entry name" value="Carboxypeptidase-like, regulatory domain"/>
    <property type="match status" value="1"/>
</dbReference>
<dbReference type="AlphaFoldDB" id="A0A7Y8Y2N9"/>
<dbReference type="Proteomes" id="UP000535020">
    <property type="component" value="Unassembled WGS sequence"/>
</dbReference>
<sequence length="128" mass="13913">MRKLILILCFFPLLMAATCEDDDDVIEVDNCSEEAVAGLNVKVKDAVTGEYLSDGVSVTAEDGSYSELLELVPASDPATFAGAWERTGIYTITVQKSGYVTFISNAFQVTENPCHVIPQNLTFELTPL</sequence>
<evidence type="ECO:0000313" key="2">
    <source>
        <dbReference type="EMBL" id="NYA71275.1"/>
    </source>
</evidence>
<keyword evidence="2" id="KW-0645">Protease</keyword>
<dbReference type="EMBL" id="JACBJI010000004">
    <property type="protein sequence ID" value="NYA71275.1"/>
    <property type="molecule type" value="Genomic_DNA"/>
</dbReference>
<keyword evidence="3" id="KW-1185">Reference proteome</keyword>
<evidence type="ECO:0000313" key="3">
    <source>
        <dbReference type="Proteomes" id="UP000535020"/>
    </source>
</evidence>
<comment type="caution">
    <text evidence="2">The sequence shown here is derived from an EMBL/GenBank/DDBJ whole genome shotgun (WGS) entry which is preliminary data.</text>
</comment>
<name>A0A7Y8Y2N9_9FLAO</name>
<feature type="chain" id="PRO_5031056724" evidence="1">
    <location>
        <begin position="17"/>
        <end position="128"/>
    </location>
</feature>
<dbReference type="RefSeq" id="WP_176006092.1">
    <property type="nucleotide sequence ID" value="NZ_JABWMI010000011.1"/>
</dbReference>